<feature type="transmembrane region" description="Helical" evidence="1">
    <location>
        <begin position="141"/>
        <end position="163"/>
    </location>
</feature>
<evidence type="ECO:0000256" key="1">
    <source>
        <dbReference type="SAM" id="Phobius"/>
    </source>
</evidence>
<comment type="caution">
    <text evidence="2">The sequence shown here is derived from an EMBL/GenBank/DDBJ whole genome shotgun (WGS) entry which is preliminary data.</text>
</comment>
<keyword evidence="1" id="KW-0812">Transmembrane</keyword>
<reference evidence="2 3" key="1">
    <citation type="submission" date="2015-08" db="EMBL/GenBank/DDBJ databases">
        <title>Next Generation Sequencing and Analysis of the Genome of Puccinia sorghi L Schw, the Causal Agent of Maize Common Rust.</title>
        <authorList>
            <person name="Rochi L."/>
            <person name="Burguener G."/>
            <person name="Darino M."/>
            <person name="Turjanski A."/>
            <person name="Kreff E."/>
            <person name="Dieguez M.J."/>
            <person name="Sacco F."/>
        </authorList>
    </citation>
    <scope>NUCLEOTIDE SEQUENCE [LARGE SCALE GENOMIC DNA]</scope>
    <source>
        <strain evidence="2 3">RO10H11247</strain>
    </source>
</reference>
<name>A0A0L6UFB7_9BASI</name>
<dbReference type="PANTHER" id="PTHR33096">
    <property type="entry name" value="CXC2 DOMAIN-CONTAINING PROTEIN"/>
    <property type="match status" value="1"/>
</dbReference>
<dbReference type="AlphaFoldDB" id="A0A0L6UFB7"/>
<proteinExistence type="predicted"/>
<keyword evidence="1" id="KW-0472">Membrane</keyword>
<dbReference type="PANTHER" id="PTHR33096:SF1">
    <property type="entry name" value="CXC1-LIKE CYSTEINE CLUSTER ASSOCIATED WITH KDZ TRANSPOSASES DOMAIN-CONTAINING PROTEIN"/>
    <property type="match status" value="1"/>
</dbReference>
<protein>
    <submittedName>
        <fullName evidence="2">Uncharacterized protein</fullName>
    </submittedName>
</protein>
<keyword evidence="3" id="KW-1185">Reference proteome</keyword>
<dbReference type="EMBL" id="LAVV01012182">
    <property type="protein sequence ID" value="KNZ46937.1"/>
    <property type="molecule type" value="Genomic_DNA"/>
</dbReference>
<evidence type="ECO:0000313" key="2">
    <source>
        <dbReference type="EMBL" id="KNZ46937.1"/>
    </source>
</evidence>
<accession>A0A0L6UFB7</accession>
<dbReference type="OrthoDB" id="10683011at2759"/>
<dbReference type="Proteomes" id="UP000037035">
    <property type="component" value="Unassembled WGS sequence"/>
</dbReference>
<evidence type="ECO:0000313" key="3">
    <source>
        <dbReference type="Proteomes" id="UP000037035"/>
    </source>
</evidence>
<dbReference type="VEuPathDB" id="FungiDB:VP01_6819g1"/>
<keyword evidence="1" id="KW-1133">Transmembrane helix</keyword>
<organism evidence="2 3">
    <name type="scientific">Puccinia sorghi</name>
    <dbReference type="NCBI Taxonomy" id="27349"/>
    <lineage>
        <taxon>Eukaryota</taxon>
        <taxon>Fungi</taxon>
        <taxon>Dikarya</taxon>
        <taxon>Basidiomycota</taxon>
        <taxon>Pucciniomycotina</taxon>
        <taxon>Pucciniomycetes</taxon>
        <taxon>Pucciniales</taxon>
        <taxon>Pucciniaceae</taxon>
        <taxon>Puccinia</taxon>
    </lineage>
</organism>
<gene>
    <name evidence="2" type="ORF">VP01_6819g1</name>
</gene>
<sequence length="314" mass="36309">MLSLQLYLVEEESRLCLLLCDTISELFVQVVNIQAEKRPITNSQSIGAQFGKKLKERIHKVLQSILTTGGEQTYSNLQSRTILLLMKNLPHSPWTIGFGMMFCTITPRHLGQPIQMFELEFKLLSRSAEYKKNFKFLRRSSWLISQTIIFILFCFYFFSLLLFQKLFTCVRTGVSVLAQGSEELPHDHLDLLHMGGLPRKYKCKLILREMRRHLDAHGVLMDCWCEGVVHMWDCCQPWGNGNCKRDWNKMIHKIRLEYCVRHGVVDGLDEEQEEVVLEAHIDDGEDAEGDLMSSMENVAQDGTRVSSILPLFHL</sequence>